<dbReference type="SUPFAM" id="SSF53474">
    <property type="entry name" value="alpha/beta-Hydrolases"/>
    <property type="match status" value="1"/>
</dbReference>
<organism evidence="1 2">
    <name type="scientific">Spirochaeta africana (strain ATCC 700263 / DSM 8902 / Z-7692)</name>
    <dbReference type="NCBI Taxonomy" id="889378"/>
    <lineage>
        <taxon>Bacteria</taxon>
        <taxon>Pseudomonadati</taxon>
        <taxon>Spirochaetota</taxon>
        <taxon>Spirochaetia</taxon>
        <taxon>Spirochaetales</taxon>
        <taxon>Spirochaetaceae</taxon>
        <taxon>Spirochaeta</taxon>
    </lineage>
</organism>
<dbReference type="STRING" id="889378.Spiaf_1023"/>
<keyword evidence="2" id="KW-1185">Reference proteome</keyword>
<gene>
    <name evidence="1" type="ordered locus">Spiaf_1023</name>
</gene>
<evidence type="ECO:0000313" key="1">
    <source>
        <dbReference type="EMBL" id="AFG37110.1"/>
    </source>
</evidence>
<reference evidence="2" key="1">
    <citation type="journal article" date="2013" name="Stand. Genomic Sci.">
        <title>Complete genome sequence of the halophilic bacterium Spirochaeta africana type strain (Z-7692(T)) from the alkaline Lake Magadi in the East African Rift.</title>
        <authorList>
            <person name="Liolos K."/>
            <person name="Abt B."/>
            <person name="Scheuner C."/>
            <person name="Teshima H."/>
            <person name="Held B."/>
            <person name="Lapidus A."/>
            <person name="Nolan M."/>
            <person name="Lucas S."/>
            <person name="Deshpande S."/>
            <person name="Cheng J.F."/>
            <person name="Tapia R."/>
            <person name="Goodwin L.A."/>
            <person name="Pitluck S."/>
            <person name="Pagani I."/>
            <person name="Ivanova N."/>
            <person name="Mavromatis K."/>
            <person name="Mikhailova N."/>
            <person name="Huntemann M."/>
            <person name="Pati A."/>
            <person name="Chen A."/>
            <person name="Palaniappan K."/>
            <person name="Land M."/>
            <person name="Rohde M."/>
            <person name="Tindall B.J."/>
            <person name="Detter J.C."/>
            <person name="Goker M."/>
            <person name="Bristow J."/>
            <person name="Eisen J.A."/>
            <person name="Markowitz V."/>
            <person name="Hugenholtz P."/>
            <person name="Woyke T."/>
            <person name="Klenk H.P."/>
            <person name="Kyrpides N.C."/>
        </authorList>
    </citation>
    <scope>NUCLEOTIDE SEQUENCE</scope>
    <source>
        <strain evidence="2">ATCC 700263 / DSM 8902 / Z-7692</strain>
    </source>
</reference>
<dbReference type="KEGG" id="sfc:Spiaf_1023"/>
<dbReference type="InterPro" id="IPR029058">
    <property type="entry name" value="AB_hydrolase_fold"/>
</dbReference>
<evidence type="ECO:0000313" key="2">
    <source>
        <dbReference type="Proteomes" id="UP000007383"/>
    </source>
</evidence>
<dbReference type="PATRIC" id="fig|889378.3.peg.1024"/>
<dbReference type="AlphaFoldDB" id="H9UHW7"/>
<sequence length="197" mass="21589">MGKMGLVVVVVWSMLVSFGCSTVRAELVDDIDPGIFPGFEFQVYTTEVPRIRPEVTAGADETPRTYSLYAAVVRPSFRAGKRTRDVIVYIPGGPGGEGIVPPGQFERDLSRQMDLLLLDQRGIAWSDPDMLLTERLPEDPADARERVARLLARRALQGLPLEGINSREAQQILSIGPMNWATIGCSCTAVHTGHGLR</sequence>
<accession>H9UHW7</accession>
<dbReference type="EMBL" id="CP003282">
    <property type="protein sequence ID" value="AFG37110.1"/>
    <property type="molecule type" value="Genomic_DNA"/>
</dbReference>
<name>H9UHW7_SPIAZ</name>
<dbReference type="Proteomes" id="UP000007383">
    <property type="component" value="Chromosome"/>
</dbReference>
<dbReference type="HOGENOM" id="CLU_1383411_0_0_12"/>
<proteinExistence type="predicted"/>
<dbReference type="PROSITE" id="PS51257">
    <property type="entry name" value="PROKAR_LIPOPROTEIN"/>
    <property type="match status" value="1"/>
</dbReference>
<dbReference type="RefSeq" id="WP_014455102.1">
    <property type="nucleotide sequence ID" value="NC_017098.1"/>
</dbReference>
<protein>
    <submittedName>
        <fullName evidence="1">Uncharacterized protein</fullName>
    </submittedName>
</protein>